<dbReference type="Gene3D" id="2.40.30.170">
    <property type="match status" value="1"/>
</dbReference>
<protein>
    <submittedName>
        <fullName evidence="2">HlyD family secretion protein</fullName>
    </submittedName>
</protein>
<dbReference type="STRING" id="633194.SAMN05421759_101540"/>
<dbReference type="SUPFAM" id="SSF111369">
    <property type="entry name" value="HlyD-like secretion proteins"/>
    <property type="match status" value="1"/>
</dbReference>
<evidence type="ECO:0000313" key="3">
    <source>
        <dbReference type="Proteomes" id="UP000186684"/>
    </source>
</evidence>
<evidence type="ECO:0000313" key="2">
    <source>
        <dbReference type="EMBL" id="SIS57913.1"/>
    </source>
</evidence>
<gene>
    <name evidence="2" type="ORF">SAMN05421759_101540</name>
</gene>
<dbReference type="InterPro" id="IPR058982">
    <property type="entry name" value="Beta-barrel_AprE"/>
</dbReference>
<dbReference type="PRINTS" id="PR01490">
    <property type="entry name" value="RTXTOXIND"/>
</dbReference>
<feature type="domain" description="AprE-like beta-barrel" evidence="1">
    <location>
        <begin position="77"/>
        <end position="162"/>
    </location>
</feature>
<dbReference type="EMBL" id="FTOQ01000001">
    <property type="protein sequence ID" value="SIS57913.1"/>
    <property type="molecule type" value="Genomic_DNA"/>
</dbReference>
<dbReference type="Pfam" id="PF26002">
    <property type="entry name" value="Beta-barrel_AprE"/>
    <property type="match status" value="1"/>
</dbReference>
<name>A0A1N7K8N8_9RHOB</name>
<dbReference type="AlphaFoldDB" id="A0A1N7K8N8"/>
<dbReference type="PANTHER" id="PTHR30386">
    <property type="entry name" value="MEMBRANE FUSION SUBUNIT OF EMRAB-TOLC MULTIDRUG EFFLUX PUMP"/>
    <property type="match status" value="1"/>
</dbReference>
<dbReference type="OrthoDB" id="9810980at2"/>
<proteinExistence type="predicted"/>
<sequence length="185" mass="20507">MARVDRRGDDAAVGHHYARTRLLAAERAALAEDRRRLEIVAPVAGVIHDLRVTAARAVIAPRDPIMTLVPQDETFRVMAQIAPGDIDRVWPGQPVTLQLTALDQRRTPRIEGEVRWVSADALVDPQQGTAYYRAEIAFAAEQLPEGTSLVPGMPVEAFLRTGARTPLSYLLKPLTDYMTRAFREA</sequence>
<keyword evidence="3" id="KW-1185">Reference proteome</keyword>
<reference evidence="3" key="1">
    <citation type="submission" date="2017-01" db="EMBL/GenBank/DDBJ databases">
        <authorList>
            <person name="Varghese N."/>
            <person name="Submissions S."/>
        </authorList>
    </citation>
    <scope>NUCLEOTIDE SEQUENCE [LARGE SCALE GENOMIC DNA]</scope>
    <source>
        <strain evidence="3">DSM 29430</strain>
    </source>
</reference>
<dbReference type="InterPro" id="IPR050739">
    <property type="entry name" value="MFP"/>
</dbReference>
<dbReference type="PANTHER" id="PTHR30386:SF17">
    <property type="entry name" value="ALKALINE PROTEASE SECRETION PROTEIN APRE"/>
    <property type="match status" value="1"/>
</dbReference>
<accession>A0A1N7K8N8</accession>
<dbReference type="Proteomes" id="UP000186684">
    <property type="component" value="Unassembled WGS sequence"/>
</dbReference>
<evidence type="ECO:0000259" key="1">
    <source>
        <dbReference type="Pfam" id="PF26002"/>
    </source>
</evidence>
<organism evidence="2 3">
    <name type="scientific">Roseivivax lentus</name>
    <dbReference type="NCBI Taxonomy" id="633194"/>
    <lineage>
        <taxon>Bacteria</taxon>
        <taxon>Pseudomonadati</taxon>
        <taxon>Pseudomonadota</taxon>
        <taxon>Alphaproteobacteria</taxon>
        <taxon>Rhodobacterales</taxon>
        <taxon>Roseobacteraceae</taxon>
        <taxon>Roseivivax</taxon>
    </lineage>
</organism>
<dbReference type="RefSeq" id="WP_076444707.1">
    <property type="nucleotide sequence ID" value="NZ_FTOQ01000001.1"/>
</dbReference>